<comment type="caution">
    <text evidence="1">The sequence shown here is derived from an EMBL/GenBank/DDBJ whole genome shotgun (WGS) entry which is preliminary data.</text>
</comment>
<evidence type="ECO:0000313" key="1">
    <source>
        <dbReference type="EMBL" id="RHZ43915.1"/>
    </source>
</evidence>
<dbReference type="AlphaFoldDB" id="A0A397FZ05"/>
<keyword evidence="2" id="KW-1185">Reference proteome</keyword>
<organism evidence="1 2">
    <name type="scientific">Diversispora epigaea</name>
    <dbReference type="NCBI Taxonomy" id="1348612"/>
    <lineage>
        <taxon>Eukaryota</taxon>
        <taxon>Fungi</taxon>
        <taxon>Fungi incertae sedis</taxon>
        <taxon>Mucoromycota</taxon>
        <taxon>Glomeromycotina</taxon>
        <taxon>Glomeromycetes</taxon>
        <taxon>Diversisporales</taxon>
        <taxon>Diversisporaceae</taxon>
        <taxon>Diversispora</taxon>
    </lineage>
</organism>
<protein>
    <submittedName>
        <fullName evidence="1">Uncharacterized protein</fullName>
    </submittedName>
</protein>
<name>A0A397FZ05_9GLOM</name>
<dbReference type="Proteomes" id="UP000266861">
    <property type="component" value="Unassembled WGS sequence"/>
</dbReference>
<sequence length="80" mass="9432">MILIIQSSKFNNQILMIVKKEKREERDEGDGGGGRGEIVFNQMHLKDSFTRLKRDLELSRRENLYSSPNSFDELTLWEKD</sequence>
<evidence type="ECO:0000313" key="2">
    <source>
        <dbReference type="Proteomes" id="UP000266861"/>
    </source>
</evidence>
<gene>
    <name evidence="1" type="ORF">Glove_804g13</name>
</gene>
<reference evidence="1 2" key="1">
    <citation type="submission" date="2018-08" db="EMBL/GenBank/DDBJ databases">
        <title>Genome and evolution of the arbuscular mycorrhizal fungus Diversispora epigaea (formerly Glomus versiforme) and its bacterial endosymbionts.</title>
        <authorList>
            <person name="Sun X."/>
            <person name="Fei Z."/>
            <person name="Harrison M."/>
        </authorList>
    </citation>
    <scope>NUCLEOTIDE SEQUENCE [LARGE SCALE GENOMIC DNA]</scope>
    <source>
        <strain evidence="1 2">IT104</strain>
    </source>
</reference>
<accession>A0A397FZ05</accession>
<proteinExistence type="predicted"/>
<dbReference type="EMBL" id="PQFF01000608">
    <property type="protein sequence ID" value="RHZ43915.1"/>
    <property type="molecule type" value="Genomic_DNA"/>
</dbReference>